<protein>
    <recommendedName>
        <fullName evidence="5">Hydrolytic protein</fullName>
    </recommendedName>
</protein>
<proteinExistence type="predicted"/>
<evidence type="ECO:0000256" key="1">
    <source>
        <dbReference type="SAM" id="MobiDB-lite"/>
    </source>
</evidence>
<dbReference type="AlphaFoldDB" id="A0A136PTK5"/>
<evidence type="ECO:0000256" key="2">
    <source>
        <dbReference type="SAM" id="Phobius"/>
    </source>
</evidence>
<feature type="region of interest" description="Disordered" evidence="1">
    <location>
        <begin position="258"/>
        <end position="318"/>
    </location>
</feature>
<accession>A0A136PTK5</accession>
<dbReference type="GO" id="GO:0005975">
    <property type="term" value="P:carbohydrate metabolic process"/>
    <property type="evidence" value="ECO:0007669"/>
    <property type="project" value="UniProtKB-ARBA"/>
</dbReference>
<dbReference type="Proteomes" id="UP000070620">
    <property type="component" value="Unassembled WGS sequence"/>
</dbReference>
<evidence type="ECO:0000313" key="3">
    <source>
        <dbReference type="EMBL" id="KXK61841.1"/>
    </source>
</evidence>
<feature type="compositionally biased region" description="Gly residues" evidence="1">
    <location>
        <begin position="287"/>
        <end position="315"/>
    </location>
</feature>
<reference evidence="3 4" key="1">
    <citation type="submission" date="2016-01" db="EMBL/GenBank/DDBJ databases">
        <title>Whole genome sequence and analysis of Micromonospora rosaria DSM 803, which can produce antibacterial substance rosamicin.</title>
        <authorList>
            <person name="Yang H."/>
            <person name="He X."/>
            <person name="Zhu D."/>
        </authorList>
    </citation>
    <scope>NUCLEOTIDE SEQUENCE [LARGE SCALE GENOMIC DNA]</scope>
    <source>
        <strain evidence="3 4">DSM 803</strain>
    </source>
</reference>
<sequence length="439" mass="46401">MRASANLGSTAVSVAPGGEVEVPVTVRNAGDTVEAYQIEILGVPDEWVTVEPPTLTLYPAGSDTVVVTFRPPRSSRVDAGDRTFGVRVVPAEYPDSALVEEGVLTVEPFYEVAAQVQPPSRSAVRTARYRIDTDNLGNVTEQVSFAVAEGTDQVTFTLPAAPVAVPNGTRAETRLRVRARRLLWWGEPKQYPFTVELTPGDGRVRTLDATFVQRPVISAGLLKLLAALLALLLVLLALWFGLLRPQVETAAREAVEAENARRVAQDGPQSPSPEPVPPAASPEAPGGAPGTGDGQGTDGGVGPGGVGGPAGGPGGEQFSVAITFRTSPNGSAERSYTVPEGRTFLLTDFLVDNVQGDEGTLTVTANGVRVVTYALENFRNQDYHSVTPIRVPERARVTLTVVCRRPGQPANAPRATTCRESLYLNGVLTAPPTTPPAED</sequence>
<comment type="caution">
    <text evidence="3">The sequence shown here is derived from an EMBL/GenBank/DDBJ whole genome shotgun (WGS) entry which is preliminary data.</text>
</comment>
<gene>
    <name evidence="3" type="ORF">AWW66_11705</name>
</gene>
<evidence type="ECO:0000313" key="4">
    <source>
        <dbReference type="Proteomes" id="UP000070620"/>
    </source>
</evidence>
<dbReference type="RefSeq" id="WP_067364147.1">
    <property type="nucleotide sequence ID" value="NZ_JBIUBN010000005.1"/>
</dbReference>
<keyword evidence="2" id="KW-1133">Transmembrane helix</keyword>
<name>A0A136PTK5_9ACTN</name>
<dbReference type="InterPro" id="IPR013783">
    <property type="entry name" value="Ig-like_fold"/>
</dbReference>
<keyword evidence="2" id="KW-0472">Membrane</keyword>
<dbReference type="OrthoDB" id="3444343at2"/>
<evidence type="ECO:0008006" key="5">
    <source>
        <dbReference type="Google" id="ProtNLM"/>
    </source>
</evidence>
<keyword evidence="2" id="KW-0812">Transmembrane</keyword>
<dbReference type="EMBL" id="LRQV01000032">
    <property type="protein sequence ID" value="KXK61841.1"/>
    <property type="molecule type" value="Genomic_DNA"/>
</dbReference>
<feature type="compositionally biased region" description="Pro residues" evidence="1">
    <location>
        <begin position="270"/>
        <end position="280"/>
    </location>
</feature>
<keyword evidence="4" id="KW-1185">Reference proteome</keyword>
<dbReference type="Gene3D" id="2.60.40.10">
    <property type="entry name" value="Immunoglobulins"/>
    <property type="match status" value="1"/>
</dbReference>
<organism evidence="3 4">
    <name type="scientific">Micromonospora rosaria</name>
    <dbReference type="NCBI Taxonomy" id="47874"/>
    <lineage>
        <taxon>Bacteria</taxon>
        <taxon>Bacillati</taxon>
        <taxon>Actinomycetota</taxon>
        <taxon>Actinomycetes</taxon>
        <taxon>Micromonosporales</taxon>
        <taxon>Micromonosporaceae</taxon>
        <taxon>Micromonospora</taxon>
    </lineage>
</organism>
<feature type="transmembrane region" description="Helical" evidence="2">
    <location>
        <begin position="221"/>
        <end position="242"/>
    </location>
</feature>